<feature type="region of interest" description="Disordered" evidence="1">
    <location>
        <begin position="1"/>
        <end position="255"/>
    </location>
</feature>
<evidence type="ECO:0000313" key="3">
    <source>
        <dbReference type="EMBL" id="CAF9924256.1"/>
    </source>
</evidence>
<feature type="compositionally biased region" description="Acidic residues" evidence="1">
    <location>
        <begin position="203"/>
        <end position="242"/>
    </location>
</feature>
<evidence type="ECO:0000259" key="2">
    <source>
        <dbReference type="SMART" id="SM01406"/>
    </source>
</evidence>
<name>A0A8H3FGN5_9LECA</name>
<dbReference type="EMBL" id="CAJPDQ010000021">
    <property type="protein sequence ID" value="CAF9924256.1"/>
    <property type="molecule type" value="Genomic_DNA"/>
</dbReference>
<evidence type="ECO:0000256" key="1">
    <source>
        <dbReference type="SAM" id="MobiDB-lite"/>
    </source>
</evidence>
<dbReference type="OrthoDB" id="2021186at2759"/>
<dbReference type="InterPro" id="IPR006880">
    <property type="entry name" value="INO80B_C"/>
</dbReference>
<dbReference type="PANTHER" id="PTHR21561:SF12">
    <property type="entry name" value="INO80 COMPLEX SUBUNIT B"/>
    <property type="match status" value="1"/>
</dbReference>
<accession>A0A8H3FGN5</accession>
<feature type="compositionally biased region" description="Polar residues" evidence="1">
    <location>
        <begin position="81"/>
        <end position="91"/>
    </location>
</feature>
<dbReference type="PANTHER" id="PTHR21561">
    <property type="entry name" value="INO80 COMPLEX SUBUNIT B"/>
    <property type="match status" value="1"/>
</dbReference>
<feature type="compositionally biased region" description="Acidic residues" evidence="1">
    <location>
        <begin position="115"/>
        <end position="158"/>
    </location>
</feature>
<dbReference type="SMART" id="SM01406">
    <property type="entry name" value="PAPA-1"/>
    <property type="match status" value="1"/>
</dbReference>
<sequence>MARSLRMRNQVTVAESVSPESTAVSDRPRRTTSTQHKSYQETDEDEDEDTITVEQVSSKPPAGSIKLKLKMPPSRLRESTLGKSISVTPAENTELMETPTSSRASRARRQVIMESESDDDDEEDANGHDEDDDDLDDEDVEGEEDEEDDAGDASDFDMDAAPPPPVIRKTGPASKPIITITSAPKTGKIKSVEAKEISMATGEDFDDDDLSDLSDDDAEGDIVEDDALEDDADGDSFDEDDMSGAGTPDLSKMTKRQRALVDISRDDHFMALNMGPQTKLHLTDEQRNLRRVEMARRRKNLSEKRNEEEKQDTINRLLKKQAPKRRGKISAAEIAAGGETPDIPMDDIDQTVTKANPVFTRWMSGPGGVRFGVPIEWKDKFVAANLGSNAWKMVEEVE</sequence>
<reference evidence="3" key="1">
    <citation type="submission" date="2021-03" db="EMBL/GenBank/DDBJ databases">
        <authorList>
            <person name="Tagirdzhanova G."/>
        </authorList>
    </citation>
    <scope>NUCLEOTIDE SEQUENCE</scope>
</reference>
<dbReference type="Pfam" id="PF04795">
    <property type="entry name" value="PAPA-1"/>
    <property type="match status" value="1"/>
</dbReference>
<organism evidence="3 4">
    <name type="scientific">Gomphillus americanus</name>
    <dbReference type="NCBI Taxonomy" id="1940652"/>
    <lineage>
        <taxon>Eukaryota</taxon>
        <taxon>Fungi</taxon>
        <taxon>Dikarya</taxon>
        <taxon>Ascomycota</taxon>
        <taxon>Pezizomycotina</taxon>
        <taxon>Lecanoromycetes</taxon>
        <taxon>OSLEUM clade</taxon>
        <taxon>Ostropomycetidae</taxon>
        <taxon>Ostropales</taxon>
        <taxon>Graphidaceae</taxon>
        <taxon>Gomphilloideae</taxon>
        <taxon>Gomphillus</taxon>
    </lineage>
</organism>
<dbReference type="GO" id="GO:0006338">
    <property type="term" value="P:chromatin remodeling"/>
    <property type="evidence" value="ECO:0007669"/>
    <property type="project" value="InterPro"/>
</dbReference>
<comment type="caution">
    <text evidence="3">The sequence shown here is derived from an EMBL/GenBank/DDBJ whole genome shotgun (WGS) entry which is preliminary data.</text>
</comment>
<dbReference type="InterPro" id="IPR029523">
    <property type="entry name" value="INO80B/Ies2"/>
</dbReference>
<evidence type="ECO:0000313" key="4">
    <source>
        <dbReference type="Proteomes" id="UP000664169"/>
    </source>
</evidence>
<proteinExistence type="predicted"/>
<dbReference type="AlphaFoldDB" id="A0A8H3FGN5"/>
<dbReference type="GO" id="GO:0031011">
    <property type="term" value="C:Ino80 complex"/>
    <property type="evidence" value="ECO:0007669"/>
    <property type="project" value="InterPro"/>
</dbReference>
<keyword evidence="4" id="KW-1185">Reference proteome</keyword>
<dbReference type="Proteomes" id="UP000664169">
    <property type="component" value="Unassembled WGS sequence"/>
</dbReference>
<feature type="compositionally biased region" description="Polar residues" evidence="1">
    <location>
        <begin position="7"/>
        <end position="24"/>
    </location>
</feature>
<gene>
    <name evidence="3" type="ORF">GOMPHAMPRED_003569</name>
</gene>
<protein>
    <recommendedName>
        <fullName evidence="2">INO80 complex subunit B-like conserved region domain-containing protein</fullName>
    </recommendedName>
</protein>
<feature type="domain" description="INO80 complex subunit B-like conserved region" evidence="2">
    <location>
        <begin position="286"/>
        <end position="377"/>
    </location>
</feature>
<feature type="compositionally biased region" description="Acidic residues" evidence="1">
    <location>
        <begin position="41"/>
        <end position="51"/>
    </location>
</feature>